<sequence>MQTEDFKASLQEVSVEKHPEEKPKSKIPSKTLVDVPLLRRKRCKIIPFSMDLLKKELQNKGSLCSDTTECSYRKFRSKILPTENSNAEEELNRE</sequence>
<gene>
    <name evidence="2" type="ORF">X975_06696</name>
</gene>
<dbReference type="EMBL" id="KK119884">
    <property type="protein sequence ID" value="KFM76961.1"/>
    <property type="molecule type" value="Genomic_DNA"/>
</dbReference>
<dbReference type="AlphaFoldDB" id="A0A087UHX2"/>
<reference evidence="2 3" key="1">
    <citation type="submission" date="2013-11" db="EMBL/GenBank/DDBJ databases">
        <title>Genome sequencing of Stegodyphus mimosarum.</title>
        <authorList>
            <person name="Bechsgaard J."/>
        </authorList>
    </citation>
    <scope>NUCLEOTIDE SEQUENCE [LARGE SCALE GENOMIC DNA]</scope>
</reference>
<proteinExistence type="predicted"/>
<feature type="non-terminal residue" evidence="2">
    <location>
        <position position="94"/>
    </location>
</feature>
<protein>
    <submittedName>
        <fullName evidence="2">Uncharacterized protein</fullName>
    </submittedName>
</protein>
<evidence type="ECO:0000256" key="1">
    <source>
        <dbReference type="SAM" id="MobiDB-lite"/>
    </source>
</evidence>
<dbReference type="Proteomes" id="UP000054359">
    <property type="component" value="Unassembled WGS sequence"/>
</dbReference>
<organism evidence="2 3">
    <name type="scientific">Stegodyphus mimosarum</name>
    <name type="common">African social velvet spider</name>
    <dbReference type="NCBI Taxonomy" id="407821"/>
    <lineage>
        <taxon>Eukaryota</taxon>
        <taxon>Metazoa</taxon>
        <taxon>Ecdysozoa</taxon>
        <taxon>Arthropoda</taxon>
        <taxon>Chelicerata</taxon>
        <taxon>Arachnida</taxon>
        <taxon>Araneae</taxon>
        <taxon>Araneomorphae</taxon>
        <taxon>Entelegynae</taxon>
        <taxon>Eresoidea</taxon>
        <taxon>Eresidae</taxon>
        <taxon>Stegodyphus</taxon>
    </lineage>
</organism>
<evidence type="ECO:0000313" key="2">
    <source>
        <dbReference type="EMBL" id="KFM76961.1"/>
    </source>
</evidence>
<accession>A0A087UHX2</accession>
<feature type="compositionally biased region" description="Basic and acidic residues" evidence="1">
    <location>
        <begin position="14"/>
        <end position="24"/>
    </location>
</feature>
<evidence type="ECO:0000313" key="3">
    <source>
        <dbReference type="Proteomes" id="UP000054359"/>
    </source>
</evidence>
<name>A0A087UHX2_STEMI</name>
<feature type="region of interest" description="Disordered" evidence="1">
    <location>
        <begin position="1"/>
        <end position="27"/>
    </location>
</feature>
<keyword evidence="3" id="KW-1185">Reference proteome</keyword>